<feature type="domain" description="PucR C-terminal helix-turn-helix" evidence="1">
    <location>
        <begin position="277"/>
        <end position="324"/>
    </location>
</feature>
<gene>
    <name evidence="2" type="ORF">B7R54_11780</name>
</gene>
<name>A0A3E0VJH9_9MICO</name>
<dbReference type="Pfam" id="PF13556">
    <property type="entry name" value="HTH_30"/>
    <property type="match status" value="1"/>
</dbReference>
<organism evidence="2 3">
    <name type="scientific">Subtercola boreus</name>
    <dbReference type="NCBI Taxonomy" id="120213"/>
    <lineage>
        <taxon>Bacteria</taxon>
        <taxon>Bacillati</taxon>
        <taxon>Actinomycetota</taxon>
        <taxon>Actinomycetes</taxon>
        <taxon>Micrococcales</taxon>
        <taxon>Microbacteriaceae</taxon>
        <taxon>Subtercola</taxon>
    </lineage>
</organism>
<evidence type="ECO:0000313" key="3">
    <source>
        <dbReference type="Proteomes" id="UP000256486"/>
    </source>
</evidence>
<comment type="caution">
    <text evidence="2">The sequence shown here is derived from an EMBL/GenBank/DDBJ whole genome shotgun (WGS) entry which is preliminary data.</text>
</comment>
<dbReference type="AlphaFoldDB" id="A0A3E0VJH9"/>
<dbReference type="EMBL" id="NBWZ01000001">
    <property type="protein sequence ID" value="RFA09809.1"/>
    <property type="molecule type" value="Genomic_DNA"/>
</dbReference>
<sequence>MGRITALDPVASDSLRVISYFDTLVEGHASAEALLRAASVLTGCGVGFVAEETVMRVDSAGARSADPGVPEGGRWPSHAVGEGWYAWIERSGSAHVNDAMVLERLSFGLRISLERTHPVAIARRNLEILIDAAESPDARAAAARRLRVDTGLLRLVAAPAADSGAEPGAGSVVVDTLVGRVRARIVREGAGAPLGRLGLGLLLPATDAPRSWQTALLALRLSTEAEPVIDASALGGMLLLAEAAETSSHPQPDVEAIDRLVQDDPRNLANLELLVRAESVRAAAASTGVHHSTMQARVSELSERLGFDVRSSEGRVRLSLALRLHHLATNRF</sequence>
<keyword evidence="3" id="KW-1185">Reference proteome</keyword>
<reference evidence="2 3" key="1">
    <citation type="submission" date="2017-04" db="EMBL/GenBank/DDBJ databases">
        <title>Comparative genome analysis of Subtercola boreus.</title>
        <authorList>
            <person name="Cho Y.-J."/>
            <person name="Cho A."/>
            <person name="Kim O.-S."/>
            <person name="Lee J.-I."/>
        </authorList>
    </citation>
    <scope>NUCLEOTIDE SEQUENCE [LARGE SCALE GENOMIC DNA]</scope>
    <source>
        <strain evidence="2 3">K300</strain>
    </source>
</reference>
<dbReference type="Gene3D" id="1.10.10.2840">
    <property type="entry name" value="PucR C-terminal helix-turn-helix domain"/>
    <property type="match status" value="1"/>
</dbReference>
<evidence type="ECO:0000259" key="1">
    <source>
        <dbReference type="Pfam" id="PF13556"/>
    </source>
</evidence>
<dbReference type="Proteomes" id="UP000256486">
    <property type="component" value="Unassembled WGS sequence"/>
</dbReference>
<proteinExistence type="predicted"/>
<evidence type="ECO:0000313" key="2">
    <source>
        <dbReference type="EMBL" id="RFA09809.1"/>
    </source>
</evidence>
<protein>
    <recommendedName>
        <fullName evidence="1">PucR C-terminal helix-turn-helix domain-containing protein</fullName>
    </recommendedName>
</protein>
<accession>A0A3E0VJH9</accession>
<dbReference type="InterPro" id="IPR025736">
    <property type="entry name" value="PucR_C-HTH_dom"/>
</dbReference>
<dbReference type="InterPro" id="IPR042070">
    <property type="entry name" value="PucR_C-HTH_sf"/>
</dbReference>